<dbReference type="PANTHER" id="PTHR28230">
    <property type="entry name" value="CHROMOSOME 1, WHOLE GENOME SHOTGUN SEQUENCE"/>
    <property type="match status" value="1"/>
</dbReference>
<dbReference type="PANTHER" id="PTHR28230:SF1">
    <property type="entry name" value="MITOCHONDRIAL IMPORT PROTEIN 2"/>
    <property type="match status" value="1"/>
</dbReference>
<dbReference type="OrthoDB" id="5555533at2759"/>
<protein>
    <submittedName>
        <fullName evidence="1">Uncharacterized protein</fullName>
    </submittedName>
</protein>
<organism evidence="1 2">
    <name type="scientific">Exidia glandulosa HHB12029</name>
    <dbReference type="NCBI Taxonomy" id="1314781"/>
    <lineage>
        <taxon>Eukaryota</taxon>
        <taxon>Fungi</taxon>
        <taxon>Dikarya</taxon>
        <taxon>Basidiomycota</taxon>
        <taxon>Agaricomycotina</taxon>
        <taxon>Agaricomycetes</taxon>
        <taxon>Auriculariales</taxon>
        <taxon>Exidiaceae</taxon>
        <taxon>Exidia</taxon>
    </lineage>
</organism>
<gene>
    <name evidence="1" type="ORF">EXIGLDRAFT_601675</name>
</gene>
<dbReference type="Pfam" id="PF19117">
    <property type="entry name" value="Mim2"/>
    <property type="match status" value="1"/>
</dbReference>
<keyword evidence="2" id="KW-1185">Reference proteome</keyword>
<name>A0A165PS77_EXIGL</name>
<evidence type="ECO:0000313" key="2">
    <source>
        <dbReference type="Proteomes" id="UP000077266"/>
    </source>
</evidence>
<dbReference type="Proteomes" id="UP000077266">
    <property type="component" value="Unassembled WGS sequence"/>
</dbReference>
<dbReference type="InterPro" id="IPR037652">
    <property type="entry name" value="Mim2"/>
</dbReference>
<dbReference type="GO" id="GO:0070096">
    <property type="term" value="P:mitochondrial outer membrane translocase complex assembly"/>
    <property type="evidence" value="ECO:0007669"/>
    <property type="project" value="InterPro"/>
</dbReference>
<evidence type="ECO:0000313" key="1">
    <source>
        <dbReference type="EMBL" id="KZW02599.1"/>
    </source>
</evidence>
<sequence>MKRRQSSLDSDSTTDYERRLDELDRLQAQKEWEEGLEQLYAIMSLVLLPIAGKYFGRRWAHALLARYNRVGLGLQFFLGTRIAGLLASSR</sequence>
<proteinExistence type="predicted"/>
<dbReference type="InParanoid" id="A0A165PS77"/>
<reference evidence="1 2" key="1">
    <citation type="journal article" date="2016" name="Mol. Biol. Evol.">
        <title>Comparative Genomics of Early-Diverging Mushroom-Forming Fungi Provides Insights into the Origins of Lignocellulose Decay Capabilities.</title>
        <authorList>
            <person name="Nagy L.G."/>
            <person name="Riley R."/>
            <person name="Tritt A."/>
            <person name="Adam C."/>
            <person name="Daum C."/>
            <person name="Floudas D."/>
            <person name="Sun H."/>
            <person name="Yadav J.S."/>
            <person name="Pangilinan J."/>
            <person name="Larsson K.H."/>
            <person name="Matsuura K."/>
            <person name="Barry K."/>
            <person name="Labutti K."/>
            <person name="Kuo R."/>
            <person name="Ohm R.A."/>
            <person name="Bhattacharya S.S."/>
            <person name="Shirouzu T."/>
            <person name="Yoshinaga Y."/>
            <person name="Martin F.M."/>
            <person name="Grigoriev I.V."/>
            <person name="Hibbett D.S."/>
        </authorList>
    </citation>
    <scope>NUCLEOTIDE SEQUENCE [LARGE SCALE GENOMIC DNA]</scope>
    <source>
        <strain evidence="1 2">HHB12029</strain>
    </source>
</reference>
<dbReference type="STRING" id="1314781.A0A165PS77"/>
<dbReference type="GO" id="GO:0045040">
    <property type="term" value="P:protein insertion into mitochondrial outer membrane"/>
    <property type="evidence" value="ECO:0007669"/>
    <property type="project" value="InterPro"/>
</dbReference>
<accession>A0A165PS77</accession>
<dbReference type="EMBL" id="KV425887">
    <property type="protein sequence ID" value="KZW02599.1"/>
    <property type="molecule type" value="Genomic_DNA"/>
</dbReference>
<dbReference type="AlphaFoldDB" id="A0A165PS77"/>
<dbReference type="GO" id="GO:0005741">
    <property type="term" value="C:mitochondrial outer membrane"/>
    <property type="evidence" value="ECO:0007669"/>
    <property type="project" value="TreeGrafter"/>
</dbReference>